<dbReference type="AlphaFoldDB" id="A0A150J2X5"/>
<organism evidence="3 4">
    <name type="scientific">Candidatus Methanofastidiosum methylothiophilum</name>
    <dbReference type="NCBI Taxonomy" id="1705564"/>
    <lineage>
        <taxon>Archaea</taxon>
        <taxon>Methanobacteriati</taxon>
        <taxon>Methanobacteriota</taxon>
        <taxon>Stenosarchaea group</taxon>
        <taxon>Candidatus Methanofastidiosia</taxon>
        <taxon>Candidatus Methanofastidiosales</taxon>
        <taxon>Candidatus Methanofastidiosaceae</taxon>
        <taxon>Candidatus Methanofastidiosum</taxon>
    </lineage>
</organism>
<dbReference type="Proteomes" id="UP000075398">
    <property type="component" value="Unassembled WGS sequence"/>
</dbReference>
<dbReference type="SUPFAM" id="SSF46785">
    <property type="entry name" value="Winged helix' DNA-binding domain"/>
    <property type="match status" value="1"/>
</dbReference>
<name>A0A150J2X5_9EURY</name>
<dbReference type="SMART" id="SM00091">
    <property type="entry name" value="PAS"/>
    <property type="match status" value="1"/>
</dbReference>
<dbReference type="CDD" id="cd00130">
    <property type="entry name" value="PAS"/>
    <property type="match status" value="1"/>
</dbReference>
<dbReference type="PANTHER" id="PTHR44757">
    <property type="entry name" value="DIGUANYLATE CYCLASE DGCP"/>
    <property type="match status" value="1"/>
</dbReference>
<dbReference type="InterPro" id="IPR008553">
    <property type="entry name" value="DUF835"/>
</dbReference>
<proteinExistence type="predicted"/>
<evidence type="ECO:0000313" key="3">
    <source>
        <dbReference type="EMBL" id="KYC51561.1"/>
    </source>
</evidence>
<dbReference type="EMBL" id="LNGC01000056">
    <property type="protein sequence ID" value="KYC51561.1"/>
    <property type="molecule type" value="Genomic_DNA"/>
</dbReference>
<reference evidence="3 4" key="1">
    <citation type="journal article" date="2016" name="ISME J.">
        <title>Chasing the elusive Euryarchaeota class WSA2: genomes reveal a uniquely fastidious methyl-reducing methanogen.</title>
        <authorList>
            <person name="Nobu M.K."/>
            <person name="Narihiro T."/>
            <person name="Kuroda K."/>
            <person name="Mei R."/>
            <person name="Liu W.T."/>
        </authorList>
    </citation>
    <scope>NUCLEOTIDE SEQUENCE [LARGE SCALE GENOMIC DNA]</scope>
    <source>
        <strain evidence="3">U1lsi0528_Bin055</strain>
    </source>
</reference>
<gene>
    <name evidence="3" type="ORF">AMQ22_01285</name>
</gene>
<evidence type="ECO:0000259" key="2">
    <source>
        <dbReference type="PROSITE" id="PS50112"/>
    </source>
</evidence>
<comment type="caution">
    <text evidence="3">The sequence shown here is derived from an EMBL/GenBank/DDBJ whole genome shotgun (WGS) entry which is preliminary data.</text>
</comment>
<keyword evidence="1" id="KW-0175">Coiled coil</keyword>
<evidence type="ECO:0000256" key="1">
    <source>
        <dbReference type="SAM" id="Coils"/>
    </source>
</evidence>
<dbReference type="PANTHER" id="PTHR44757:SF2">
    <property type="entry name" value="BIOFILM ARCHITECTURE MAINTENANCE PROTEIN MBAA"/>
    <property type="match status" value="1"/>
</dbReference>
<dbReference type="InterPro" id="IPR036388">
    <property type="entry name" value="WH-like_DNA-bd_sf"/>
</dbReference>
<dbReference type="InterPro" id="IPR036390">
    <property type="entry name" value="WH_DNA-bd_sf"/>
</dbReference>
<feature type="domain" description="PAS" evidence="2">
    <location>
        <begin position="176"/>
        <end position="246"/>
    </location>
</feature>
<dbReference type="SUPFAM" id="SSF55785">
    <property type="entry name" value="PYP-like sensor domain (PAS domain)"/>
    <property type="match status" value="1"/>
</dbReference>
<accession>A0A150J2X5</accession>
<dbReference type="Pfam" id="PF05763">
    <property type="entry name" value="DUF835"/>
    <property type="match status" value="1"/>
</dbReference>
<evidence type="ECO:0000313" key="4">
    <source>
        <dbReference type="Proteomes" id="UP000075398"/>
    </source>
</evidence>
<dbReference type="InterPro" id="IPR052155">
    <property type="entry name" value="Biofilm_reg_signaling"/>
</dbReference>
<dbReference type="Gene3D" id="1.10.10.10">
    <property type="entry name" value="Winged helix-like DNA-binding domain superfamily/Winged helix DNA-binding domain"/>
    <property type="match status" value="1"/>
</dbReference>
<dbReference type="PATRIC" id="fig|1705409.3.peg.1334"/>
<dbReference type="NCBIfam" id="TIGR00229">
    <property type="entry name" value="sensory_box"/>
    <property type="match status" value="1"/>
</dbReference>
<dbReference type="InterPro" id="IPR035965">
    <property type="entry name" value="PAS-like_dom_sf"/>
</dbReference>
<protein>
    <submittedName>
        <fullName evidence="3">Aerobic respiration control sensor protein ArcB</fullName>
    </submittedName>
</protein>
<feature type="coiled-coil region" evidence="1">
    <location>
        <begin position="9"/>
        <end position="64"/>
    </location>
</feature>
<sequence>MKRDEDRSKEELIEELNIQRSKIGELEKIKNRLEELEEEKDILLDNLKERVKELNCLYDISKVNEMPNIPLEELFQKIVEKIPLGWKYPEIACARIKFDGQEFKTANFIETKWKLDAPINYYSNNIGNLEIFYLEERPELEEGPFLTAERKLILAIVEKLGHIIERKYSEQALKESEEKFRTVFKNASDAIFIHELDGNFIETNQIASDLLGYDKSELLNMSPSDIHPPEYVEMLNEMFEELKKRSYYCFETEIVAKNYRPISVEICSKIIKLKKKTVVLSIVRDITERKLTEEKMKRQLMKFNLETGKVYLVKEAKSLFSIEAFNDLLKVGYLGYILTRSAESEYSKQIKGKYNYIWISEKDKRSSLSPDFTEIEKYLENIPRKSFVLVDRIDYLLSKNGFIKFLSFIHHLREIAYLRGITVIISADSELFSHVEMKLIEKETKDISPMEKEKLPDNILEILTFIYNKNLIGIKPTFSDIGREINITRPTMGKRMTYLTSSNYITVSIKGRNKIVELTDKGREIFSA</sequence>
<dbReference type="Gene3D" id="3.30.450.20">
    <property type="entry name" value="PAS domain"/>
    <property type="match status" value="1"/>
</dbReference>
<dbReference type="InterPro" id="IPR000014">
    <property type="entry name" value="PAS"/>
</dbReference>
<dbReference type="PROSITE" id="PS50112">
    <property type="entry name" value="PAS"/>
    <property type="match status" value="1"/>
</dbReference>
<dbReference type="Pfam" id="PF13426">
    <property type="entry name" value="PAS_9"/>
    <property type="match status" value="1"/>
</dbReference>